<sequence>MECLRNITRNNTHGELSLLGAKINETLNKNGTNTSKILFCKSKAKFFHKIY</sequence>
<name>F2DMX6_HORVV</name>
<reference evidence="1" key="1">
    <citation type="journal article" date="2011" name="Plant Physiol.">
        <title>Comprehensive sequence analysis of 24,783 barley full-length cDNAs derived from 12 clone libraries.</title>
        <authorList>
            <person name="Matsumoto T."/>
            <person name="Tanaka T."/>
            <person name="Sakai H."/>
            <person name="Amano N."/>
            <person name="Kanamori H."/>
            <person name="Kurita K."/>
            <person name="Kikuta A."/>
            <person name="Kamiya K."/>
            <person name="Yamamoto M."/>
            <person name="Ikawa H."/>
            <person name="Fujii N."/>
            <person name="Hori K."/>
            <person name="Itoh T."/>
            <person name="Sato K."/>
        </authorList>
    </citation>
    <scope>NUCLEOTIDE SEQUENCE</scope>
    <source>
        <tissue evidence="2">Shoot and root</tissue>
    </source>
</reference>
<accession>F2DMX6</accession>
<dbReference type="EMBL" id="AK371718">
    <property type="protein sequence ID" value="BAK02916.1"/>
    <property type="molecule type" value="mRNA"/>
</dbReference>
<organism evidence="1">
    <name type="scientific">Hordeum vulgare subsp. vulgare</name>
    <name type="common">Domesticated barley</name>
    <dbReference type="NCBI Taxonomy" id="112509"/>
    <lineage>
        <taxon>Eukaryota</taxon>
        <taxon>Viridiplantae</taxon>
        <taxon>Streptophyta</taxon>
        <taxon>Embryophyta</taxon>
        <taxon>Tracheophyta</taxon>
        <taxon>Spermatophyta</taxon>
        <taxon>Magnoliopsida</taxon>
        <taxon>Liliopsida</taxon>
        <taxon>Poales</taxon>
        <taxon>Poaceae</taxon>
        <taxon>BOP clade</taxon>
        <taxon>Pooideae</taxon>
        <taxon>Triticodae</taxon>
        <taxon>Triticeae</taxon>
        <taxon>Hordeinae</taxon>
        <taxon>Hordeum</taxon>
    </lineage>
</organism>
<dbReference type="EMBL" id="AK365244">
    <property type="protein sequence ID" value="BAJ96447.1"/>
    <property type="molecule type" value="mRNA"/>
</dbReference>
<evidence type="ECO:0000313" key="1">
    <source>
        <dbReference type="EMBL" id="BAJ96447.1"/>
    </source>
</evidence>
<protein>
    <submittedName>
        <fullName evidence="1">Predicted protein</fullName>
    </submittedName>
</protein>
<evidence type="ECO:0000313" key="2">
    <source>
        <dbReference type="EMBL" id="BAK02916.1"/>
    </source>
</evidence>
<dbReference type="AlphaFoldDB" id="F2DMX6"/>
<proteinExistence type="evidence at transcript level"/>